<keyword evidence="7 8" id="KW-0687">Ribonucleoprotein</keyword>
<dbReference type="GO" id="GO:0005634">
    <property type="term" value="C:nucleus"/>
    <property type="evidence" value="ECO:0000318"/>
    <property type="project" value="GO_Central"/>
</dbReference>
<evidence type="ECO:0000313" key="14">
    <source>
        <dbReference type="EnsemblMetazoa" id="XP_030842279"/>
    </source>
</evidence>
<dbReference type="PANTHER" id="PTHR14165:SF16">
    <property type="entry name" value="MAJOR VAULT PROTEIN"/>
    <property type="match status" value="1"/>
</dbReference>
<evidence type="ECO:0000256" key="3">
    <source>
        <dbReference type="ARBA" id="ARBA00018296"/>
    </source>
</evidence>
<dbReference type="GeneID" id="586584"/>
<name>A0A7M7NY34_STRPU</name>
<reference evidence="15" key="1">
    <citation type="submission" date="2015-02" db="EMBL/GenBank/DDBJ databases">
        <title>Genome sequencing for Strongylocentrotus purpuratus.</title>
        <authorList>
            <person name="Murali S."/>
            <person name="Liu Y."/>
            <person name="Vee V."/>
            <person name="English A."/>
            <person name="Wang M."/>
            <person name="Skinner E."/>
            <person name="Han Y."/>
            <person name="Muzny D.M."/>
            <person name="Worley K.C."/>
            <person name="Gibbs R.A."/>
        </authorList>
    </citation>
    <scope>NUCLEOTIDE SEQUENCE</scope>
</reference>
<keyword evidence="4 8" id="KW-0963">Cytoplasm</keyword>
<dbReference type="FunFam" id="3.30.479.30:FF:000010">
    <property type="entry name" value="major vault protein-like"/>
    <property type="match status" value="1"/>
</dbReference>
<dbReference type="Pfam" id="PF01505">
    <property type="entry name" value="Vault"/>
    <property type="match status" value="4"/>
</dbReference>
<feature type="domain" description="Major vault protein repeat" evidence="12">
    <location>
        <begin position="387"/>
        <end position="447"/>
    </location>
</feature>
<dbReference type="AlphaFoldDB" id="A0A7M7NY34"/>
<dbReference type="OMA" id="IRKMAYF"/>
<dbReference type="OrthoDB" id="6125719at2759"/>
<evidence type="ECO:0000256" key="7">
    <source>
        <dbReference type="ARBA" id="ARBA00023274"/>
    </source>
</evidence>
<dbReference type="PROSITE" id="PS51224">
    <property type="entry name" value="MVP"/>
    <property type="match status" value="4"/>
</dbReference>
<feature type="domain" description="Major vault protein repeat" evidence="9">
    <location>
        <begin position="83"/>
        <end position="123"/>
    </location>
</feature>
<keyword evidence="15" id="KW-1185">Reference proteome</keyword>
<evidence type="ECO:0000259" key="9">
    <source>
        <dbReference type="Pfam" id="PF01505"/>
    </source>
</evidence>
<dbReference type="Gene3D" id="2.30.30.620">
    <property type="match status" value="1"/>
</dbReference>
<keyword evidence="6" id="KW-0539">Nucleus</keyword>
<dbReference type="FunFam" id="2.30.30.560:FF:000001">
    <property type="entry name" value="major vault protein-like"/>
    <property type="match status" value="1"/>
</dbReference>
<dbReference type="InterPro" id="IPR043179">
    <property type="entry name" value="Vault_2_sf"/>
</dbReference>
<accession>A0A7M7NY34</accession>
<dbReference type="Gene3D" id="2.30.30.560">
    <property type="match status" value="1"/>
</dbReference>
<dbReference type="Gene3D" id="6.20.380.10">
    <property type="match status" value="1"/>
</dbReference>
<feature type="domain" description="Major vault protein shoulder" evidence="10">
    <location>
        <begin position="448"/>
        <end position="563"/>
    </location>
</feature>
<dbReference type="Gene3D" id="2.30.30.550">
    <property type="entry name" value="Major Vault Protein repeat"/>
    <property type="match status" value="4"/>
</dbReference>
<dbReference type="KEGG" id="spu:586584"/>
<evidence type="ECO:0000259" key="12">
    <source>
        <dbReference type="Pfam" id="PF17795"/>
    </source>
</evidence>
<feature type="repeat" description="MVP" evidence="8">
    <location>
        <begin position="86"/>
        <end position="138"/>
    </location>
</feature>
<evidence type="ECO:0000256" key="2">
    <source>
        <dbReference type="ARBA" id="ARBA00004496"/>
    </source>
</evidence>
<dbReference type="GO" id="GO:1990904">
    <property type="term" value="C:ribonucleoprotein complex"/>
    <property type="evidence" value="ECO:0007669"/>
    <property type="project" value="UniProtKB-UniRule"/>
</dbReference>
<sequence>MGAESLLTVGIRKGLGAKAQFCMAIKPLPVVKANQAIRLRATIDHTSSEGLKRVAGDEWQYPGPLTYKPTPEAEIVKIIDAVILTGGEALHLSAKRELIDSRGVKREVQEEWLVREEGAYLPGAYEQLVGVIQPVRLISTVGLHLKALHSCTDALGRKRAAGDEWLVTVQDTDSYVPEIGEEVVSHVTKTVLQKGQYCVVKNPVDNNGRPQYGKLELLKGITSFFLHPGEIIDDGIKSQYVLGEDEALVLEALEHFTDDSVTGGKVRRPGDRWMIRGPKSYIPPTQVKEMSQGNHQVIRKAIPLGENEGIYIRNLQTGEVKVIMGPKSYLLNEHEKLWEKELDPLVVSILKKGGGVGEGDIRKLAYFEQSIDAEYMGDKPRDKTRAVRYRCPHNTAVQVYEYQRKAARVVFGPDMAILGPHEDFNVLSLSAGKPKVENALKTICLMLGPDYITDILEVETADHARLKIKIAFNNHFEFERGNGDSAIFSVPDFIGFACREVGSRIRAVVSRVKFDEFHRHSMHLLKAGVFGYNPDGSVKERLVFEANKLVITNVDIQAIEPVDSTMRSSLLKSVQMAIEIATQSVQRTAGQNAACKEQEAKGLLERQKLANEQENEKARTILHELRASASAVESCGQATAEAQAQAERLLIEGHSAIEAARLKAEAEDILCGTDLNNTQMAQESELNYVREQNELEIDKTKQLADIEVEKFSEMVEALGADAIMEMANAGPKFQAELLSSLGLEMTLFTDGSSPINLFNVADGLVAQPQKSEMA</sequence>
<dbReference type="PANTHER" id="PTHR14165">
    <property type="entry name" value="MAJOR VAULT PROTEIN"/>
    <property type="match status" value="1"/>
</dbReference>
<feature type="domain" description="Major vault protein repeat" evidence="9">
    <location>
        <begin position="240"/>
        <end position="284"/>
    </location>
</feature>
<dbReference type="InterPro" id="IPR039059">
    <property type="entry name" value="MVP"/>
</dbReference>
<dbReference type="InterPro" id="IPR041139">
    <property type="entry name" value="MVP_rep_dom"/>
</dbReference>
<dbReference type="FunFam" id="2.30.30.550:FF:000001">
    <property type="entry name" value="major vault protein-like"/>
    <property type="match status" value="3"/>
</dbReference>
<dbReference type="RefSeq" id="XP_030842279.1">
    <property type="nucleotide sequence ID" value="XM_030986419.1"/>
</dbReference>
<dbReference type="InParanoid" id="A0A7M7NY34"/>
<dbReference type="CDD" id="cd08825">
    <property type="entry name" value="MVP_shoulder"/>
    <property type="match status" value="1"/>
</dbReference>
<evidence type="ECO:0000259" key="11">
    <source>
        <dbReference type="Pfam" id="PF17794"/>
    </source>
</evidence>
<evidence type="ECO:0000256" key="1">
    <source>
        <dbReference type="ARBA" id="ARBA00004123"/>
    </source>
</evidence>
<dbReference type="Pfam" id="PF17795">
    <property type="entry name" value="Vault_3"/>
    <property type="match status" value="1"/>
</dbReference>
<feature type="repeat" description="MVP" evidence="8">
    <location>
        <begin position="33"/>
        <end position="85"/>
    </location>
</feature>
<dbReference type="InterPro" id="IPR036013">
    <property type="entry name" value="Band_7/SPFH_dom_sf"/>
</dbReference>
<dbReference type="GO" id="GO:0005737">
    <property type="term" value="C:cytoplasm"/>
    <property type="evidence" value="ECO:0000318"/>
    <property type="project" value="GO_Central"/>
</dbReference>
<dbReference type="InterPro" id="IPR021870">
    <property type="entry name" value="MVP_shoulder"/>
</dbReference>
<evidence type="ECO:0000256" key="4">
    <source>
        <dbReference type="ARBA" id="ARBA00022490"/>
    </source>
</evidence>
<evidence type="ECO:0000256" key="8">
    <source>
        <dbReference type="PROSITE-ProRule" id="PRU00571"/>
    </source>
</evidence>
<proteinExistence type="predicted"/>
<feature type="domain" description="Major vault protein repeat" evidence="9">
    <location>
        <begin position="30"/>
        <end position="69"/>
    </location>
</feature>
<comment type="subcellular location">
    <subcellularLocation>
        <location evidence="2 8">Cytoplasm</location>
    </subcellularLocation>
    <subcellularLocation>
        <location evidence="1">Nucleus</location>
    </subcellularLocation>
</comment>
<dbReference type="InterPro" id="IPR041134">
    <property type="entry name" value="Vault_2"/>
</dbReference>
<keyword evidence="5" id="KW-0677">Repeat</keyword>
<feature type="repeat" description="MVP" evidence="8">
    <location>
        <begin position="244"/>
        <end position="299"/>
    </location>
</feature>
<evidence type="ECO:0000313" key="15">
    <source>
        <dbReference type="Proteomes" id="UP000007110"/>
    </source>
</evidence>
<dbReference type="InterPro" id="IPR040989">
    <property type="entry name" value="Vault_3"/>
</dbReference>
<dbReference type="InterPro" id="IPR002499">
    <property type="entry name" value="Vault_N"/>
</dbReference>
<feature type="domain" description="Major vault protein repeat" evidence="13">
    <location>
        <begin position="301"/>
        <end position="347"/>
    </location>
</feature>
<dbReference type="FunFam" id="2.30.30.570:FF:000001">
    <property type="entry name" value="major vault protein-like"/>
    <property type="match status" value="1"/>
</dbReference>
<dbReference type="InterPro" id="IPR043023">
    <property type="entry name" value="MVP_rep_sf"/>
</dbReference>
<dbReference type="EnsemblMetazoa" id="XM_030986419">
    <property type="protein sequence ID" value="XP_030842279"/>
    <property type="gene ID" value="LOC586584"/>
</dbReference>
<dbReference type="Pfam" id="PF11978">
    <property type="entry name" value="MVP_shoulder"/>
    <property type="match status" value="1"/>
</dbReference>
<dbReference type="Pfam" id="PF17796">
    <property type="entry name" value="Vault_4"/>
    <property type="match status" value="1"/>
</dbReference>
<feature type="domain" description="Major vault protein repeat" evidence="11">
    <location>
        <begin position="191"/>
        <end position="236"/>
    </location>
</feature>
<protein>
    <recommendedName>
        <fullName evidence="3">Major vault protein</fullName>
    </recommendedName>
</protein>
<feature type="repeat" description="MVP" evidence="8">
    <location>
        <begin position="139"/>
        <end position="193"/>
    </location>
</feature>
<dbReference type="Pfam" id="PF17794">
    <property type="entry name" value="Vault_2"/>
    <property type="match status" value="1"/>
</dbReference>
<reference evidence="14" key="2">
    <citation type="submission" date="2021-01" db="UniProtKB">
        <authorList>
            <consortium name="EnsemblMetazoa"/>
        </authorList>
    </citation>
    <scope>IDENTIFICATION</scope>
</reference>
<dbReference type="Proteomes" id="UP000007110">
    <property type="component" value="Unassembled WGS sequence"/>
</dbReference>
<evidence type="ECO:0000256" key="6">
    <source>
        <dbReference type="ARBA" id="ARBA00023242"/>
    </source>
</evidence>
<dbReference type="Gene3D" id="2.30.30.570">
    <property type="match status" value="1"/>
</dbReference>
<feature type="domain" description="Major vault protein repeat" evidence="9">
    <location>
        <begin position="142"/>
        <end position="177"/>
    </location>
</feature>
<evidence type="ECO:0000256" key="5">
    <source>
        <dbReference type="ARBA" id="ARBA00022737"/>
    </source>
</evidence>
<dbReference type="Gene3D" id="6.10.250.720">
    <property type="match status" value="1"/>
</dbReference>
<dbReference type="Gene3D" id="3.30.479.30">
    <property type="entry name" value="Band 7 domain"/>
    <property type="match status" value="1"/>
</dbReference>
<organism evidence="14 15">
    <name type="scientific">Strongylocentrotus purpuratus</name>
    <name type="common">Purple sea urchin</name>
    <dbReference type="NCBI Taxonomy" id="7668"/>
    <lineage>
        <taxon>Eukaryota</taxon>
        <taxon>Metazoa</taxon>
        <taxon>Echinodermata</taxon>
        <taxon>Eleutherozoa</taxon>
        <taxon>Echinozoa</taxon>
        <taxon>Echinoidea</taxon>
        <taxon>Euechinoidea</taxon>
        <taxon>Echinacea</taxon>
        <taxon>Camarodonta</taxon>
        <taxon>Echinidea</taxon>
        <taxon>Strongylocentrotidae</taxon>
        <taxon>Strongylocentrotus</taxon>
    </lineage>
</organism>
<dbReference type="FunFam" id="2.30.30.620:FF:000004">
    <property type="entry name" value="Predicted protein"/>
    <property type="match status" value="1"/>
</dbReference>
<evidence type="ECO:0000259" key="10">
    <source>
        <dbReference type="Pfam" id="PF11978"/>
    </source>
</evidence>
<dbReference type="InterPro" id="IPR041136">
    <property type="entry name" value="Vault_4"/>
</dbReference>
<evidence type="ECO:0000259" key="13">
    <source>
        <dbReference type="Pfam" id="PF17796"/>
    </source>
</evidence>